<dbReference type="FunFam" id="2.60.120.10:FF:000047">
    <property type="entry name" value="Auxin-binding protein ABP19a"/>
    <property type="match status" value="1"/>
</dbReference>
<evidence type="ECO:0000256" key="9">
    <source>
        <dbReference type="ARBA" id="ARBA00023211"/>
    </source>
</evidence>
<dbReference type="InterPro" id="IPR011051">
    <property type="entry name" value="RmlC_Cupin_sf"/>
</dbReference>
<evidence type="ECO:0000256" key="6">
    <source>
        <dbReference type="ARBA" id="ARBA00022729"/>
    </source>
</evidence>
<evidence type="ECO:0000256" key="3">
    <source>
        <dbReference type="ARBA" id="ARBA00022523"/>
    </source>
</evidence>
<keyword evidence="6" id="KW-0732">Signal</keyword>
<dbReference type="Pfam" id="PF00190">
    <property type="entry name" value="Cupin_1"/>
    <property type="match status" value="1"/>
</dbReference>
<keyword evidence="3 13" id="KW-0052">Apoplast</keyword>
<feature type="binding site" evidence="11">
    <location>
        <position position="213"/>
    </location>
    <ligand>
        <name>Mn(2+)</name>
        <dbReference type="ChEBI" id="CHEBI:29035"/>
    </ligand>
</feature>
<feature type="binding site" evidence="10">
    <location>
        <position position="174"/>
    </location>
    <ligand>
        <name>oxalate</name>
        <dbReference type="ChEBI" id="CHEBI:30623"/>
    </ligand>
</feature>
<comment type="similarity">
    <text evidence="2 13">Belongs to the germin family.</text>
</comment>
<keyword evidence="8" id="KW-0325">Glycoprotein</keyword>
<dbReference type="InterPro" id="IPR001929">
    <property type="entry name" value="Germin"/>
</dbReference>
<keyword evidence="5 10" id="KW-0479">Metal-binding</keyword>
<dbReference type="HOGENOM" id="CLU_015790_0_2_1"/>
<dbReference type="InParanoid" id="A0A061GK99"/>
<feature type="disulfide bond" evidence="12">
    <location>
        <begin position="92"/>
        <end position="107"/>
    </location>
</feature>
<dbReference type="GO" id="GO:0031012">
    <property type="term" value="C:extracellular matrix"/>
    <property type="evidence" value="ECO:0000318"/>
    <property type="project" value="GO_Central"/>
</dbReference>
<dbReference type="AlphaFoldDB" id="A0A061GK99"/>
<feature type="domain" description="Cupin type-1" evidence="14">
    <location>
        <begin position="119"/>
        <end position="265"/>
    </location>
</feature>
<evidence type="ECO:0000256" key="4">
    <source>
        <dbReference type="ARBA" id="ARBA00022525"/>
    </source>
</evidence>
<dbReference type="Gramene" id="EOY30280">
    <property type="protein sequence ID" value="EOY30280"/>
    <property type="gene ID" value="TCM_037546"/>
</dbReference>
<dbReference type="Gene3D" id="2.60.120.10">
    <property type="entry name" value="Jelly Rolls"/>
    <property type="match status" value="1"/>
</dbReference>
<dbReference type="GO" id="GO:0048046">
    <property type="term" value="C:apoplast"/>
    <property type="evidence" value="ECO:0007669"/>
    <property type="project" value="UniProtKB-SubCell"/>
</dbReference>
<evidence type="ECO:0000256" key="10">
    <source>
        <dbReference type="PIRSR" id="PIRSR601929-1"/>
    </source>
</evidence>
<accession>A0A061GK99</accession>
<feature type="binding site" evidence="11">
    <location>
        <position position="174"/>
    </location>
    <ligand>
        <name>Mn(2+)</name>
        <dbReference type="ChEBI" id="CHEBI:29035"/>
    </ligand>
</feature>
<organism evidence="15 16">
    <name type="scientific">Theobroma cacao</name>
    <name type="common">Cacao</name>
    <name type="synonym">Cocoa</name>
    <dbReference type="NCBI Taxonomy" id="3641"/>
    <lineage>
        <taxon>Eukaryota</taxon>
        <taxon>Viridiplantae</taxon>
        <taxon>Streptophyta</taxon>
        <taxon>Embryophyta</taxon>
        <taxon>Tracheophyta</taxon>
        <taxon>Spermatophyta</taxon>
        <taxon>Magnoliopsida</taxon>
        <taxon>eudicotyledons</taxon>
        <taxon>Gunneridae</taxon>
        <taxon>Pentapetalae</taxon>
        <taxon>rosids</taxon>
        <taxon>malvids</taxon>
        <taxon>Malvales</taxon>
        <taxon>Malvaceae</taxon>
        <taxon>Byttnerioideae</taxon>
        <taxon>Theobroma</taxon>
    </lineage>
</organism>
<evidence type="ECO:0000256" key="13">
    <source>
        <dbReference type="RuleBase" id="RU366015"/>
    </source>
</evidence>
<feature type="binding site" evidence="11">
    <location>
        <position position="167"/>
    </location>
    <ligand>
        <name>Mn(2+)</name>
        <dbReference type="ChEBI" id="CHEBI:29035"/>
    </ligand>
</feature>
<gene>
    <name evidence="15" type="ORF">TCM_037546</name>
</gene>
<dbReference type="PRINTS" id="PR00325">
    <property type="entry name" value="GERMIN"/>
</dbReference>
<keyword evidence="7 12" id="KW-1015">Disulfide bond</keyword>
<dbReference type="PANTHER" id="PTHR31238">
    <property type="entry name" value="GERMIN-LIKE PROTEIN SUBFAMILY 3 MEMBER 3"/>
    <property type="match status" value="1"/>
</dbReference>
<dbReference type="InterPro" id="IPR006045">
    <property type="entry name" value="Cupin_1"/>
</dbReference>
<feature type="binding site" evidence="11">
    <location>
        <position position="169"/>
    </location>
    <ligand>
        <name>Mn(2+)</name>
        <dbReference type="ChEBI" id="CHEBI:29035"/>
    </ligand>
</feature>
<dbReference type="CDD" id="cd02241">
    <property type="entry name" value="cupin_OxOx"/>
    <property type="match status" value="1"/>
</dbReference>
<name>A0A061GK99_THECC</name>
<dbReference type="OMA" id="VQGTICA"/>
<dbReference type="Proteomes" id="UP000026915">
    <property type="component" value="Chromosome 9"/>
</dbReference>
<keyword evidence="9 10" id="KW-0464">Manganese</keyword>
<evidence type="ECO:0000256" key="11">
    <source>
        <dbReference type="PIRSR" id="PIRSR601929-2"/>
    </source>
</evidence>
<protein>
    <recommendedName>
        <fullName evidence="13">Germin-like protein</fullName>
    </recommendedName>
</protein>
<comment type="subcellular location">
    <subcellularLocation>
        <location evidence="1 13">Secreted</location>
        <location evidence="1 13">Extracellular space</location>
        <location evidence="1 13">Apoplast</location>
    </subcellularLocation>
</comment>
<evidence type="ECO:0000256" key="7">
    <source>
        <dbReference type="ARBA" id="ARBA00023157"/>
    </source>
</evidence>
<evidence type="ECO:0000256" key="2">
    <source>
        <dbReference type="ARBA" id="ARBA00007456"/>
    </source>
</evidence>
<dbReference type="eggNOG" id="ENOG502QT7C">
    <property type="taxonomic scope" value="Eukaryota"/>
</dbReference>
<sequence length="275" mass="29490">MDKPRLGKLLRTLVCLRAAVINLDIGWELRSMLADNPRLHIRVDTGLVTHCLRAQPKTLKHAYRIVAKMLLHILFIFSFLFSSSNALVGDFCVADLKGLQSPAGYSCKTAVTVDDFVFSGLGAAGNTSNLIKAAVTPAFDAQFPGVNGLGVSIARLDLAVGGVVPMHTHPGGSEILLVVQGSICAGFISSANKVYFKSLKRGDIMVFPQGLLHFQINAGKTLALAFASFSSPNPGLQILDFALFGNDLPTEIIKQVTFLDDAQVKKLKRVLGGIN</sequence>
<reference evidence="15 16" key="1">
    <citation type="journal article" date="2013" name="Genome Biol.">
        <title>The genome sequence of the most widely cultivated cacao type and its use to identify candidate genes regulating pod color.</title>
        <authorList>
            <person name="Motamayor J.C."/>
            <person name="Mockaitis K."/>
            <person name="Schmutz J."/>
            <person name="Haiminen N."/>
            <person name="Iii D.L."/>
            <person name="Cornejo O."/>
            <person name="Findley S.D."/>
            <person name="Zheng P."/>
            <person name="Utro F."/>
            <person name="Royaert S."/>
            <person name="Saski C."/>
            <person name="Jenkins J."/>
            <person name="Podicheti R."/>
            <person name="Zhao M."/>
            <person name="Scheffler B.E."/>
            <person name="Stack J.C."/>
            <person name="Feltus F.A."/>
            <person name="Mustiga G.M."/>
            <person name="Amores F."/>
            <person name="Phillips W."/>
            <person name="Marelli J.P."/>
            <person name="May G.D."/>
            <person name="Shapiro H."/>
            <person name="Ma J."/>
            <person name="Bustamante C.D."/>
            <person name="Schnell R.J."/>
            <person name="Main D."/>
            <person name="Gilbert D."/>
            <person name="Parida L."/>
            <person name="Kuhn D.N."/>
        </authorList>
    </citation>
    <scope>NUCLEOTIDE SEQUENCE [LARGE SCALE GENOMIC DNA]</scope>
    <source>
        <strain evidence="16">cv. Matina 1-6</strain>
    </source>
</reference>
<evidence type="ECO:0000259" key="14">
    <source>
        <dbReference type="SMART" id="SM00835"/>
    </source>
</evidence>
<evidence type="ECO:0000256" key="12">
    <source>
        <dbReference type="PIRSR" id="PIRSR601929-3"/>
    </source>
</evidence>
<feature type="binding site" evidence="10">
    <location>
        <position position="169"/>
    </location>
    <ligand>
        <name>oxalate</name>
        <dbReference type="ChEBI" id="CHEBI:30623"/>
    </ligand>
</feature>
<dbReference type="FunCoup" id="A0A061GK99">
    <property type="interactions" value="185"/>
</dbReference>
<evidence type="ECO:0000256" key="5">
    <source>
        <dbReference type="ARBA" id="ARBA00022723"/>
    </source>
</evidence>
<dbReference type="EMBL" id="CM001887">
    <property type="protein sequence ID" value="EOY30280.1"/>
    <property type="molecule type" value="Genomic_DNA"/>
</dbReference>
<evidence type="ECO:0000256" key="1">
    <source>
        <dbReference type="ARBA" id="ARBA00004271"/>
    </source>
</evidence>
<proteinExistence type="inferred from homology"/>
<dbReference type="InterPro" id="IPR019780">
    <property type="entry name" value="Germin_Mn-BS"/>
</dbReference>
<keyword evidence="4 13" id="KW-0964">Secreted</keyword>
<evidence type="ECO:0000313" key="15">
    <source>
        <dbReference type="EMBL" id="EOY30280.1"/>
    </source>
</evidence>
<dbReference type="SUPFAM" id="SSF51182">
    <property type="entry name" value="RmlC-like cupins"/>
    <property type="match status" value="1"/>
</dbReference>
<dbReference type="GO" id="GO:0030145">
    <property type="term" value="F:manganese ion binding"/>
    <property type="evidence" value="ECO:0007669"/>
    <property type="project" value="UniProtKB-UniRule"/>
</dbReference>
<dbReference type="PROSITE" id="PS00725">
    <property type="entry name" value="GERMIN"/>
    <property type="match status" value="1"/>
</dbReference>
<dbReference type="SMART" id="SM00835">
    <property type="entry name" value="Cupin_1"/>
    <property type="match status" value="1"/>
</dbReference>
<evidence type="ECO:0000313" key="16">
    <source>
        <dbReference type="Proteomes" id="UP000026915"/>
    </source>
</evidence>
<evidence type="ECO:0000256" key="8">
    <source>
        <dbReference type="ARBA" id="ARBA00023180"/>
    </source>
</evidence>
<keyword evidence="16" id="KW-1185">Reference proteome</keyword>
<dbReference type="InterPro" id="IPR014710">
    <property type="entry name" value="RmlC-like_jellyroll"/>
</dbReference>